<keyword evidence="9 18" id="KW-0460">Magnesium</keyword>
<feature type="domain" description="MobA-like NTP transferase" evidence="20">
    <location>
        <begin position="5"/>
        <end position="143"/>
    </location>
</feature>
<comment type="pathway">
    <text evidence="18">Bacterial outer membrane biogenesis; LPS lipid A biosynthesis.</text>
</comment>
<protein>
    <recommendedName>
        <fullName evidence="18">Bifunctional protein GlmU</fullName>
    </recommendedName>
    <domain>
        <recommendedName>
            <fullName evidence="18">UDP-N-acetylglucosamine pyrophosphorylase</fullName>
            <ecNumber evidence="18">2.7.7.23</ecNumber>
        </recommendedName>
        <alternativeName>
            <fullName evidence="18">N-acetylglucosamine-1-phosphate uridyltransferase</fullName>
        </alternativeName>
    </domain>
    <domain>
        <recommendedName>
            <fullName evidence="18">Glucosamine-1-phosphate N-acetyltransferase</fullName>
            <ecNumber evidence="18">2.3.1.157</ecNumber>
        </recommendedName>
    </domain>
</protein>
<evidence type="ECO:0000256" key="4">
    <source>
        <dbReference type="ARBA" id="ARBA00022490"/>
    </source>
</evidence>
<keyword evidence="13 18" id="KW-0012">Acyltransferase</keyword>
<accession>A0A953JAT8</accession>
<dbReference type="InterPro" id="IPR011004">
    <property type="entry name" value="Trimer_LpxA-like_sf"/>
</dbReference>
<comment type="cofactor">
    <cofactor evidence="18">
        <name>Mg(2+)</name>
        <dbReference type="ChEBI" id="CHEBI:18420"/>
    </cofactor>
    <text evidence="18">Binds 1 Mg(2+) ion per subunit.</text>
</comment>
<feature type="binding site" evidence="18">
    <location>
        <position position="422"/>
    </location>
    <ligand>
        <name>acetyl-CoA</name>
        <dbReference type="ChEBI" id="CHEBI:57288"/>
    </ligand>
</feature>
<dbReference type="NCBIfam" id="TIGR01173">
    <property type="entry name" value="glmU"/>
    <property type="match status" value="1"/>
</dbReference>
<evidence type="ECO:0000256" key="8">
    <source>
        <dbReference type="ARBA" id="ARBA00022737"/>
    </source>
</evidence>
<dbReference type="InterPro" id="IPR025877">
    <property type="entry name" value="MobA-like_NTP_Trfase"/>
</dbReference>
<comment type="subcellular location">
    <subcellularLocation>
        <location evidence="1 18">Cytoplasm</location>
    </subcellularLocation>
</comment>
<feature type="region of interest" description="Disordered" evidence="19">
    <location>
        <begin position="452"/>
        <end position="475"/>
    </location>
</feature>
<evidence type="ECO:0000256" key="16">
    <source>
        <dbReference type="ARBA" id="ARBA00048493"/>
    </source>
</evidence>
<dbReference type="Pfam" id="PF12804">
    <property type="entry name" value="NTP_transf_3"/>
    <property type="match status" value="1"/>
</dbReference>
<feature type="region of interest" description="Pyrophosphorylase" evidence="18">
    <location>
        <begin position="1"/>
        <end position="228"/>
    </location>
</feature>
<dbReference type="GO" id="GO:0000902">
    <property type="term" value="P:cell morphogenesis"/>
    <property type="evidence" value="ECO:0007669"/>
    <property type="project" value="UniProtKB-UniRule"/>
</dbReference>
<dbReference type="GO" id="GO:0003977">
    <property type="term" value="F:UDP-N-acetylglucosamine diphosphorylase activity"/>
    <property type="evidence" value="ECO:0007669"/>
    <property type="project" value="UniProtKB-UniRule"/>
</dbReference>
<feature type="binding site" evidence="18">
    <location>
        <position position="379"/>
    </location>
    <ligand>
        <name>acetyl-CoA</name>
        <dbReference type="ChEBI" id="CHEBI:57288"/>
    </ligand>
</feature>
<dbReference type="InterPro" id="IPR018357">
    <property type="entry name" value="Hexapep_transf_CS"/>
</dbReference>
<dbReference type="InterPro" id="IPR001451">
    <property type="entry name" value="Hexapep"/>
</dbReference>
<feature type="binding site" evidence="18">
    <location>
        <position position="103"/>
    </location>
    <ligand>
        <name>Mg(2+)</name>
        <dbReference type="ChEBI" id="CHEBI:18420"/>
    </ligand>
</feature>
<feature type="binding site" evidence="18">
    <location>
        <position position="404"/>
    </location>
    <ligand>
        <name>acetyl-CoA</name>
        <dbReference type="ChEBI" id="CHEBI:57288"/>
    </ligand>
</feature>
<evidence type="ECO:0000256" key="13">
    <source>
        <dbReference type="ARBA" id="ARBA00023315"/>
    </source>
</evidence>
<feature type="binding site" evidence="18">
    <location>
        <begin position="101"/>
        <end position="103"/>
    </location>
    <ligand>
        <name>UDP-N-acetyl-alpha-D-glucosamine</name>
        <dbReference type="ChEBI" id="CHEBI:57705"/>
    </ligand>
</feature>
<keyword evidence="4 18" id="KW-0963">Cytoplasm</keyword>
<dbReference type="GO" id="GO:0016020">
    <property type="term" value="C:membrane"/>
    <property type="evidence" value="ECO:0007669"/>
    <property type="project" value="GOC"/>
</dbReference>
<dbReference type="PANTHER" id="PTHR43584">
    <property type="entry name" value="NUCLEOTIDYL TRANSFERASE"/>
    <property type="match status" value="1"/>
</dbReference>
<dbReference type="InterPro" id="IPR050065">
    <property type="entry name" value="GlmU-like"/>
</dbReference>
<evidence type="ECO:0000259" key="21">
    <source>
        <dbReference type="Pfam" id="PF25087"/>
    </source>
</evidence>
<dbReference type="CDD" id="cd02540">
    <property type="entry name" value="GT2_GlmU_N_bac"/>
    <property type="match status" value="1"/>
</dbReference>
<feature type="active site" description="Proton acceptor" evidence="18">
    <location>
        <position position="362"/>
    </location>
</feature>
<comment type="pathway">
    <text evidence="18">Nucleotide-sugar biosynthesis; UDP-N-acetyl-alpha-D-glucosamine biosynthesis; N-acetyl-alpha-D-glucosamine 1-phosphate from alpha-D-glucosamine 6-phosphate (route II): step 2/2.</text>
</comment>
<evidence type="ECO:0000256" key="1">
    <source>
        <dbReference type="ARBA" id="ARBA00004496"/>
    </source>
</evidence>
<sequence length="475" mass="51315">MKLAAVVLAAGLGTRMKSALPKVLHPLGGKPMVQQVIETVQSLKPAASVVVVGPGNGEIRNALKDFPVRFAVQKEPKGTGDAFKAAVQVLKKFEGTLLVVSGDTPLITGETLRELLRLHRRRKEDISLLSFEAEGPHAYGRIIRKGSTVAAIVEDRDAGTEQKKIKEVNSGIYALEAPMVKLLKEIRLNEKKGEYYLTDLIHIAVGKGFRVGAHPLGNERELTGINTRSDLYRAGMYLRDRVLARLLDRGITFMDKNSVFIHPDAEIGEDTVIYPNVHIEGKTVVGNGCVLYPNCRIVDSVLGNGVVVKDSTLVESSVIKDRAEVGPFAHLRPGSVIGPSAKIGNFVEVKKSVIGEGTKASHLSYLGDAEIGNNVNIGAGTITCNYDGRMKHRTVIEDEVFIGSDTQLVAPVRVGKGAYIGAGSTITKEVPSHSLALSRTAQRHIENWAVRRQEKAAAQKPARNGNRKGSGKAPR</sequence>
<dbReference type="GO" id="GO:0009252">
    <property type="term" value="P:peptidoglycan biosynthetic process"/>
    <property type="evidence" value="ECO:0007669"/>
    <property type="project" value="UniProtKB-UniRule"/>
</dbReference>
<dbReference type="SUPFAM" id="SSF51161">
    <property type="entry name" value="Trimeric LpxA-like enzymes"/>
    <property type="match status" value="1"/>
</dbReference>
<comment type="caution">
    <text evidence="22">The sequence shown here is derived from an EMBL/GenBank/DDBJ whole genome shotgun (WGS) entry which is preliminary data.</text>
</comment>
<dbReference type="Pfam" id="PF00132">
    <property type="entry name" value="Hexapep"/>
    <property type="match status" value="1"/>
</dbReference>
<evidence type="ECO:0000256" key="11">
    <source>
        <dbReference type="ARBA" id="ARBA00022984"/>
    </source>
</evidence>
<evidence type="ECO:0000256" key="18">
    <source>
        <dbReference type="HAMAP-Rule" id="MF_01631"/>
    </source>
</evidence>
<dbReference type="GO" id="GO:0019134">
    <property type="term" value="F:glucosamine-1-phosphate N-acetyltransferase activity"/>
    <property type="evidence" value="ECO:0007669"/>
    <property type="project" value="UniProtKB-UniRule"/>
</dbReference>
<gene>
    <name evidence="18 22" type="primary">glmU</name>
    <name evidence="22" type="ORF">K8I29_03485</name>
</gene>
<evidence type="ECO:0000256" key="2">
    <source>
        <dbReference type="ARBA" id="ARBA00007707"/>
    </source>
</evidence>
<feature type="binding site" evidence="18">
    <location>
        <position position="169"/>
    </location>
    <ligand>
        <name>UDP-N-acetyl-alpha-D-glucosamine</name>
        <dbReference type="ChEBI" id="CHEBI:57705"/>
    </ligand>
</feature>
<feature type="region of interest" description="Linker" evidence="18">
    <location>
        <begin position="229"/>
        <end position="249"/>
    </location>
</feature>
<feature type="binding site" evidence="18">
    <location>
        <position position="332"/>
    </location>
    <ligand>
        <name>UDP-N-acetyl-alpha-D-glucosamine</name>
        <dbReference type="ChEBI" id="CHEBI:57705"/>
    </ligand>
</feature>
<feature type="binding site" evidence="18">
    <location>
        <position position="439"/>
    </location>
    <ligand>
        <name>acetyl-CoA</name>
        <dbReference type="ChEBI" id="CHEBI:57288"/>
    </ligand>
</feature>
<name>A0A953JAT8_9BACT</name>
<dbReference type="EMBL" id="JAIOIV010000028">
    <property type="protein sequence ID" value="MBZ0155260.1"/>
    <property type="molecule type" value="Genomic_DNA"/>
</dbReference>
<dbReference type="Proteomes" id="UP000705867">
    <property type="component" value="Unassembled WGS sequence"/>
</dbReference>
<reference evidence="22" key="2">
    <citation type="submission" date="2021-08" db="EMBL/GenBank/DDBJ databases">
        <authorList>
            <person name="Dalcin Martins P."/>
        </authorList>
    </citation>
    <scope>NUCLEOTIDE SEQUENCE</scope>
    <source>
        <strain evidence="22">MAG_39</strain>
    </source>
</reference>
<dbReference type="PANTHER" id="PTHR43584:SF3">
    <property type="entry name" value="BIFUNCTIONAL PROTEIN GLMU"/>
    <property type="match status" value="1"/>
</dbReference>
<feature type="binding site" evidence="18">
    <location>
        <position position="22"/>
    </location>
    <ligand>
        <name>UDP-N-acetyl-alpha-D-glucosamine</name>
        <dbReference type="ChEBI" id="CHEBI:57705"/>
    </ligand>
</feature>
<feature type="binding site" evidence="18">
    <location>
        <position position="226"/>
    </location>
    <ligand>
        <name>UDP-N-acetyl-alpha-D-glucosamine</name>
        <dbReference type="ChEBI" id="CHEBI:57705"/>
    </ligand>
</feature>
<dbReference type="GO" id="GO:0005737">
    <property type="term" value="C:cytoplasm"/>
    <property type="evidence" value="ECO:0007669"/>
    <property type="project" value="UniProtKB-SubCell"/>
</dbReference>
<feature type="binding site" evidence="18">
    <location>
        <begin position="8"/>
        <end position="11"/>
    </location>
    <ligand>
        <name>UDP-N-acetyl-alpha-D-glucosamine</name>
        <dbReference type="ChEBI" id="CHEBI:57705"/>
    </ligand>
</feature>
<reference evidence="22" key="1">
    <citation type="journal article" date="2021" name="bioRxiv">
        <title>Unraveling nitrogen, sulfur and carbon metabolic pathways and microbial community transcriptional responses to substrate deprivation and toxicity stresses in a bioreactor mimicking anoxic brackish coastal sediment conditions.</title>
        <authorList>
            <person name="Martins P.D."/>
            <person name="Echeveste M.J."/>
            <person name="Arshad A."/>
            <person name="Kurth J."/>
            <person name="Ouboter H."/>
            <person name="Jetten M.S.M."/>
            <person name="Welte C.U."/>
        </authorList>
    </citation>
    <scope>NUCLEOTIDE SEQUENCE</scope>
    <source>
        <strain evidence="22">MAG_39</strain>
    </source>
</reference>
<dbReference type="HAMAP" id="MF_01631">
    <property type="entry name" value="GlmU"/>
    <property type="match status" value="1"/>
</dbReference>
<evidence type="ECO:0000256" key="5">
    <source>
        <dbReference type="ARBA" id="ARBA00022679"/>
    </source>
</evidence>
<evidence type="ECO:0000256" key="10">
    <source>
        <dbReference type="ARBA" id="ARBA00022960"/>
    </source>
</evidence>
<comment type="pathway">
    <text evidence="18">Nucleotide-sugar biosynthesis; UDP-N-acetyl-alpha-D-glucosamine biosynthesis; UDP-N-acetyl-alpha-D-glucosamine from N-acetyl-alpha-D-glucosamine 1-phosphate: step 1/1.</text>
</comment>
<comment type="similarity">
    <text evidence="3 18">In the N-terminal section; belongs to the N-acetylglucosamine-1-phosphate uridyltransferase family.</text>
</comment>
<dbReference type="Pfam" id="PF25087">
    <property type="entry name" value="GMPPB_C"/>
    <property type="match status" value="1"/>
</dbReference>
<dbReference type="GO" id="GO:0006048">
    <property type="term" value="P:UDP-N-acetylglucosamine biosynthetic process"/>
    <property type="evidence" value="ECO:0007669"/>
    <property type="project" value="InterPro"/>
</dbReference>
<evidence type="ECO:0000256" key="6">
    <source>
        <dbReference type="ARBA" id="ARBA00022695"/>
    </source>
</evidence>
<keyword evidence="7 18" id="KW-0479">Metal-binding</keyword>
<evidence type="ECO:0000256" key="17">
    <source>
        <dbReference type="ARBA" id="ARBA00049628"/>
    </source>
</evidence>
<keyword evidence="6 18" id="KW-0548">Nucleotidyltransferase</keyword>
<evidence type="ECO:0000256" key="19">
    <source>
        <dbReference type="SAM" id="MobiDB-lite"/>
    </source>
</evidence>
<feature type="binding site" evidence="18">
    <location>
        <position position="365"/>
    </location>
    <ligand>
        <name>UDP-N-acetyl-alpha-D-glucosamine</name>
        <dbReference type="ChEBI" id="CHEBI:57705"/>
    </ligand>
</feature>
<keyword evidence="11 18" id="KW-0573">Peptidoglycan synthesis</keyword>
<keyword evidence="8 18" id="KW-0677">Repeat</keyword>
<feature type="binding site" evidence="18">
    <location>
        <position position="154"/>
    </location>
    <ligand>
        <name>UDP-N-acetyl-alpha-D-glucosamine</name>
        <dbReference type="ChEBI" id="CHEBI:57705"/>
    </ligand>
</feature>
<dbReference type="GO" id="GO:0009245">
    <property type="term" value="P:lipid A biosynthetic process"/>
    <property type="evidence" value="ECO:0007669"/>
    <property type="project" value="UniProtKB-UniRule"/>
</dbReference>
<keyword evidence="5 18" id="KW-0808">Transferase</keyword>
<dbReference type="GO" id="GO:0071555">
    <property type="term" value="P:cell wall organization"/>
    <property type="evidence" value="ECO:0007669"/>
    <property type="project" value="UniProtKB-KW"/>
</dbReference>
<keyword evidence="12 18" id="KW-0511">Multifunctional enzyme</keyword>
<dbReference type="Gene3D" id="3.90.550.10">
    <property type="entry name" value="Spore Coat Polysaccharide Biosynthesis Protein SpsA, Chain A"/>
    <property type="match status" value="1"/>
</dbReference>
<dbReference type="GO" id="GO:0000287">
    <property type="term" value="F:magnesium ion binding"/>
    <property type="evidence" value="ECO:0007669"/>
    <property type="project" value="UniProtKB-UniRule"/>
</dbReference>
<feature type="binding site" evidence="18">
    <location>
        <position position="376"/>
    </location>
    <ligand>
        <name>UDP-N-acetyl-alpha-D-glucosamine</name>
        <dbReference type="ChEBI" id="CHEBI:57705"/>
    </ligand>
</feature>
<evidence type="ECO:0000256" key="7">
    <source>
        <dbReference type="ARBA" id="ARBA00022723"/>
    </source>
</evidence>
<dbReference type="PROSITE" id="PS00101">
    <property type="entry name" value="HEXAPEP_TRANSFERASES"/>
    <property type="match status" value="1"/>
</dbReference>
<dbReference type="InterPro" id="IPR005882">
    <property type="entry name" value="Bifunctional_GlmU"/>
</dbReference>
<dbReference type="GO" id="GO:0008360">
    <property type="term" value="P:regulation of cell shape"/>
    <property type="evidence" value="ECO:0007669"/>
    <property type="project" value="UniProtKB-KW"/>
</dbReference>
<dbReference type="SUPFAM" id="SSF53448">
    <property type="entry name" value="Nucleotide-diphospho-sugar transferases"/>
    <property type="match status" value="1"/>
</dbReference>
<keyword evidence="14 18" id="KW-0961">Cell wall biogenesis/degradation</keyword>
<evidence type="ECO:0000313" key="22">
    <source>
        <dbReference type="EMBL" id="MBZ0155260.1"/>
    </source>
</evidence>
<feature type="binding site" evidence="18">
    <location>
        <position position="350"/>
    </location>
    <ligand>
        <name>UDP-N-acetyl-alpha-D-glucosamine</name>
        <dbReference type="ChEBI" id="CHEBI:57705"/>
    </ligand>
</feature>
<evidence type="ECO:0000256" key="15">
    <source>
        <dbReference type="ARBA" id="ARBA00048247"/>
    </source>
</evidence>
<organism evidence="22 23">
    <name type="scientific">Candidatus Nitrobium versatile</name>
    <dbReference type="NCBI Taxonomy" id="2884831"/>
    <lineage>
        <taxon>Bacteria</taxon>
        <taxon>Pseudomonadati</taxon>
        <taxon>Nitrospirota</taxon>
        <taxon>Nitrospiria</taxon>
        <taxon>Nitrospirales</taxon>
        <taxon>Nitrospiraceae</taxon>
        <taxon>Candidatus Nitrobium</taxon>
    </lineage>
</organism>
<feature type="compositionally biased region" description="Basic residues" evidence="19">
    <location>
        <begin position="465"/>
        <end position="475"/>
    </location>
</feature>
<dbReference type="AlphaFoldDB" id="A0A953JAT8"/>
<dbReference type="Gene3D" id="2.160.10.10">
    <property type="entry name" value="Hexapeptide repeat proteins"/>
    <property type="match status" value="1"/>
</dbReference>
<dbReference type="InterPro" id="IPR029044">
    <property type="entry name" value="Nucleotide-diphossugar_trans"/>
</dbReference>
<evidence type="ECO:0000256" key="3">
    <source>
        <dbReference type="ARBA" id="ARBA00007947"/>
    </source>
</evidence>
<comment type="catalytic activity">
    <reaction evidence="15 18">
        <text>alpha-D-glucosamine 1-phosphate + acetyl-CoA = N-acetyl-alpha-D-glucosamine 1-phosphate + CoA + H(+)</text>
        <dbReference type="Rhea" id="RHEA:13725"/>
        <dbReference type="ChEBI" id="CHEBI:15378"/>
        <dbReference type="ChEBI" id="CHEBI:57287"/>
        <dbReference type="ChEBI" id="CHEBI:57288"/>
        <dbReference type="ChEBI" id="CHEBI:57776"/>
        <dbReference type="ChEBI" id="CHEBI:58516"/>
        <dbReference type="EC" id="2.3.1.157"/>
    </reaction>
</comment>
<evidence type="ECO:0000256" key="14">
    <source>
        <dbReference type="ARBA" id="ARBA00023316"/>
    </source>
</evidence>
<proteinExistence type="inferred from homology"/>
<dbReference type="EC" id="2.7.7.23" evidence="18"/>
<feature type="binding site" evidence="18">
    <location>
        <position position="140"/>
    </location>
    <ligand>
        <name>UDP-N-acetyl-alpha-D-glucosamine</name>
        <dbReference type="ChEBI" id="CHEBI:57705"/>
    </ligand>
</feature>
<feature type="region of interest" description="N-acetyltransferase" evidence="18">
    <location>
        <begin position="250"/>
        <end position="475"/>
    </location>
</feature>
<comment type="subunit">
    <text evidence="18">Homotrimer.</text>
</comment>
<comment type="similarity">
    <text evidence="2 18">In the C-terminal section; belongs to the transferase hexapeptide repeat family.</text>
</comment>
<comment type="function">
    <text evidence="17 18">Catalyzes the last two sequential reactions in the de novo biosynthetic pathway for UDP-N-acetylglucosamine (UDP-GlcNAc). The C-terminal domain catalyzes the transfer of acetyl group from acetyl coenzyme A to glucosamine-1-phosphate (GlcN-1-P) to produce N-acetylglucosamine-1-phosphate (GlcNAc-1-P), which is converted into UDP-GlcNAc by the transfer of uridine 5-monophosphate (from uridine 5-triphosphate), a reaction catalyzed by the N-terminal domain.</text>
</comment>
<feature type="binding site" evidence="18">
    <location>
        <begin position="78"/>
        <end position="79"/>
    </location>
    <ligand>
        <name>UDP-N-acetyl-alpha-D-glucosamine</name>
        <dbReference type="ChEBI" id="CHEBI:57705"/>
    </ligand>
</feature>
<dbReference type="CDD" id="cd03353">
    <property type="entry name" value="LbH_GlmU_C"/>
    <property type="match status" value="1"/>
</dbReference>
<dbReference type="InterPro" id="IPR056729">
    <property type="entry name" value="GMPPB_C"/>
</dbReference>
<evidence type="ECO:0000256" key="9">
    <source>
        <dbReference type="ARBA" id="ARBA00022842"/>
    </source>
</evidence>
<dbReference type="InterPro" id="IPR038009">
    <property type="entry name" value="GlmU_C_LbH"/>
</dbReference>
<dbReference type="EC" id="2.3.1.157" evidence="18"/>
<evidence type="ECO:0000313" key="23">
    <source>
        <dbReference type="Proteomes" id="UP000705867"/>
    </source>
</evidence>
<evidence type="ECO:0000256" key="12">
    <source>
        <dbReference type="ARBA" id="ARBA00023268"/>
    </source>
</evidence>
<feature type="binding site" evidence="18">
    <location>
        <position position="226"/>
    </location>
    <ligand>
        <name>Mg(2+)</name>
        <dbReference type="ChEBI" id="CHEBI:18420"/>
    </ligand>
</feature>
<comment type="catalytic activity">
    <reaction evidence="16 18">
        <text>N-acetyl-alpha-D-glucosamine 1-phosphate + UTP + H(+) = UDP-N-acetyl-alpha-D-glucosamine + diphosphate</text>
        <dbReference type="Rhea" id="RHEA:13509"/>
        <dbReference type="ChEBI" id="CHEBI:15378"/>
        <dbReference type="ChEBI" id="CHEBI:33019"/>
        <dbReference type="ChEBI" id="CHEBI:46398"/>
        <dbReference type="ChEBI" id="CHEBI:57705"/>
        <dbReference type="ChEBI" id="CHEBI:57776"/>
        <dbReference type="EC" id="2.7.7.23"/>
    </reaction>
</comment>
<evidence type="ECO:0000259" key="20">
    <source>
        <dbReference type="Pfam" id="PF12804"/>
    </source>
</evidence>
<feature type="binding site" evidence="18">
    <location>
        <begin position="385"/>
        <end position="386"/>
    </location>
    <ligand>
        <name>acetyl-CoA</name>
        <dbReference type="ChEBI" id="CHEBI:57288"/>
    </ligand>
</feature>
<keyword evidence="10 18" id="KW-0133">Cell shape</keyword>
<feature type="binding site" evidence="18">
    <location>
        <position position="73"/>
    </location>
    <ligand>
        <name>UDP-N-acetyl-alpha-D-glucosamine</name>
        <dbReference type="ChEBI" id="CHEBI:57705"/>
    </ligand>
</feature>
<feature type="domain" description="Mannose-1-phosphate guanyltransferase C-terminal" evidence="21">
    <location>
        <begin position="258"/>
        <end position="331"/>
    </location>
</feature>